<dbReference type="Proteomes" id="UP000300067">
    <property type="component" value="Chromosome"/>
</dbReference>
<dbReference type="EMBL" id="CP029709">
    <property type="protein sequence ID" value="QCR17304.1"/>
    <property type="molecule type" value="Genomic_DNA"/>
</dbReference>
<evidence type="ECO:0000313" key="6">
    <source>
        <dbReference type="EMBL" id="KKH32606.1"/>
    </source>
</evidence>
<keyword evidence="1" id="KW-1133">Transmembrane helix</keyword>
<evidence type="ECO:0000313" key="8">
    <source>
        <dbReference type="Proteomes" id="UP000034227"/>
    </source>
</evidence>
<proteinExistence type="predicted"/>
<accession>A0A0F8DZZ1</accession>
<feature type="transmembrane region" description="Helical" evidence="1">
    <location>
        <begin position="74"/>
        <end position="92"/>
    </location>
</feature>
<dbReference type="EMBL" id="JJPL01000149">
    <property type="protein sequence ID" value="KKG59829.1"/>
    <property type="molecule type" value="Genomic_DNA"/>
</dbReference>
<evidence type="ECO:0000313" key="5">
    <source>
        <dbReference type="EMBL" id="KKG73635.1"/>
    </source>
</evidence>
<name>A0A0F8DZZ1_METMZ</name>
<dbReference type="EMBL" id="JJPM01000186">
    <property type="protein sequence ID" value="KKG73635.1"/>
    <property type="molecule type" value="Genomic_DNA"/>
</dbReference>
<keyword evidence="1" id="KW-0472">Membrane</keyword>
<evidence type="ECO:0000313" key="11">
    <source>
        <dbReference type="Proteomes" id="UP000034424"/>
    </source>
</evidence>
<evidence type="ECO:0000313" key="4">
    <source>
        <dbReference type="EMBL" id="KKG59829.1"/>
    </source>
</evidence>
<reference evidence="8 9" key="1">
    <citation type="journal article" date="2015" name="ISME J.">
        <title>Genomic and phenotypic differentiation among Methanosarcina mazei populations from Columbia River sediment.</title>
        <authorList>
            <person name="Youngblut N.D."/>
            <person name="Wirth J.S."/>
            <person name="Henriksen J.R."/>
            <person name="Smith M."/>
            <person name="Simon H."/>
            <person name="Metcalf W.W."/>
            <person name="Whitaker R.J."/>
        </authorList>
    </citation>
    <scope>NUCLEOTIDE SEQUENCE [LARGE SCALE GENOMIC DNA]</scope>
    <source>
        <strain evidence="6 8">1.F.A.2.8</strain>
        <strain evidence="2 10">3.F.A.1A.1</strain>
        <strain evidence="3 9">3.F.A.1B.1</strain>
        <strain evidence="4 11">3.F.T.2.1</strain>
        <strain evidence="5">3.H.A.1A.1</strain>
    </source>
</reference>
<gene>
    <name evidence="7" type="ORF">DKM28_15975</name>
    <name evidence="3" type="ORF">DU30_14980</name>
    <name evidence="5" type="ORF">DU43_01375</name>
    <name evidence="2" type="ORF">DU52_20990</name>
    <name evidence="6" type="ORF">DU58_14245</name>
    <name evidence="4" type="ORF">DU67_08050</name>
</gene>
<organism evidence="2 10">
    <name type="scientific">Methanosarcina mazei</name>
    <name type="common">Methanosarcina frisia</name>
    <dbReference type="NCBI Taxonomy" id="2209"/>
    <lineage>
        <taxon>Archaea</taxon>
        <taxon>Methanobacteriati</taxon>
        <taxon>Methanobacteriota</taxon>
        <taxon>Stenosarchaea group</taxon>
        <taxon>Methanomicrobia</taxon>
        <taxon>Methanosarcinales</taxon>
        <taxon>Methanosarcinaceae</taxon>
        <taxon>Methanosarcina</taxon>
    </lineage>
</organism>
<evidence type="ECO:0000313" key="9">
    <source>
        <dbReference type="Proteomes" id="UP000034298"/>
    </source>
</evidence>
<dbReference type="EMBL" id="JJPA01000100">
    <property type="protein sequence ID" value="KKG33987.1"/>
    <property type="molecule type" value="Genomic_DNA"/>
</dbReference>
<evidence type="ECO:0000313" key="12">
    <source>
        <dbReference type="Proteomes" id="UP000300067"/>
    </source>
</evidence>
<sequence length="249" mass="29084">MELVIDTLSKDIRYVEFPVGINKTYLDNVCYELDRETDTLTICSEGNFYSSLKKRAPDLINRFGLRKINILKKLSLFLSVVLFIPLILKIVSGDPASLLPLVSISGSLMFFVLASYLSEIENYCNIFRCKNCGRDFAYEEIKRPFVKIVSTYNKYEKTITSYLKCRYCNDEYIRTEIARQNSKSRSKKTDKNGKTCKGCGKDYSLVEYRYPDAHLEYHNIFRTIRHYKCVHCGYVEVRIKDDHITINRV</sequence>
<evidence type="ECO:0000256" key="1">
    <source>
        <dbReference type="SAM" id="Phobius"/>
    </source>
</evidence>
<reference evidence="7 12" key="2">
    <citation type="submission" date="2018-05" db="EMBL/GenBank/DDBJ databases">
        <title>Methanosarcina gilichinskyana sp. nov., a novel methanogenic archaeon isolated from Holocene permafrost, North East Russia.</title>
        <authorList>
            <person name="Oshurkova V."/>
            <person name="Meer M."/>
            <person name="Bochkareva O."/>
            <person name="Shcherbakova V."/>
        </authorList>
    </citation>
    <scope>NUCLEOTIDE SEQUENCE [LARGE SCALE GENOMIC DNA]</scope>
    <source>
        <strain evidence="7 12">JL01</strain>
    </source>
</reference>
<dbReference type="EMBL" id="JJPC01000036">
    <property type="protein sequence ID" value="KKG36586.1"/>
    <property type="molecule type" value="Genomic_DNA"/>
</dbReference>
<dbReference type="Proteomes" id="UP000034227">
    <property type="component" value="Unassembled WGS sequence"/>
</dbReference>
<dbReference type="AlphaFoldDB" id="A0A0F8DZZ1"/>
<protein>
    <submittedName>
        <fullName evidence="2">Uncharacterized protein</fullName>
    </submittedName>
</protein>
<dbReference type="EMBL" id="JJQD01000017">
    <property type="protein sequence ID" value="KKH32606.1"/>
    <property type="molecule type" value="Genomic_DNA"/>
</dbReference>
<feature type="transmembrane region" description="Helical" evidence="1">
    <location>
        <begin position="98"/>
        <end position="118"/>
    </location>
</feature>
<keyword evidence="1" id="KW-0812">Transmembrane</keyword>
<dbReference type="Proteomes" id="UP000034399">
    <property type="component" value="Unassembled WGS sequence"/>
</dbReference>
<evidence type="ECO:0000313" key="3">
    <source>
        <dbReference type="EMBL" id="KKG36586.1"/>
    </source>
</evidence>
<dbReference type="Proteomes" id="UP000034298">
    <property type="component" value="Unassembled WGS sequence"/>
</dbReference>
<dbReference type="PATRIC" id="fig|2209.49.peg.3050"/>
<evidence type="ECO:0000313" key="2">
    <source>
        <dbReference type="EMBL" id="KKG33987.1"/>
    </source>
</evidence>
<evidence type="ECO:0000313" key="10">
    <source>
        <dbReference type="Proteomes" id="UP000034399"/>
    </source>
</evidence>
<evidence type="ECO:0000313" key="7">
    <source>
        <dbReference type="EMBL" id="QCR17304.1"/>
    </source>
</evidence>
<dbReference type="RefSeq" id="WP_048039751.1">
    <property type="nucleotide sequence ID" value="NZ_CP029709.1"/>
</dbReference>
<dbReference type="Proteomes" id="UP000034424">
    <property type="component" value="Unassembled WGS sequence"/>
</dbReference>